<evidence type="ECO:0000313" key="1">
    <source>
        <dbReference type="EMBL" id="KAK0064495.1"/>
    </source>
</evidence>
<reference evidence="1" key="1">
    <citation type="journal article" date="2023" name="PLoS Negl. Trop. Dis.">
        <title>A genome sequence for Biomphalaria pfeifferi, the major vector snail for the human-infecting parasite Schistosoma mansoni.</title>
        <authorList>
            <person name="Bu L."/>
            <person name="Lu L."/>
            <person name="Laidemitt M.R."/>
            <person name="Zhang S.M."/>
            <person name="Mutuku M."/>
            <person name="Mkoji G."/>
            <person name="Steinauer M."/>
            <person name="Loker E.S."/>
        </authorList>
    </citation>
    <scope>NUCLEOTIDE SEQUENCE</scope>
    <source>
        <strain evidence="1">KasaAsao</strain>
    </source>
</reference>
<name>A0AAD8C1F8_BIOPF</name>
<feature type="non-terminal residue" evidence="1">
    <location>
        <position position="1"/>
    </location>
</feature>
<accession>A0AAD8C1F8</accession>
<protein>
    <submittedName>
        <fullName evidence="1">Uncharacterized protein</fullName>
    </submittedName>
</protein>
<evidence type="ECO:0000313" key="2">
    <source>
        <dbReference type="Proteomes" id="UP001233172"/>
    </source>
</evidence>
<sequence length="51" mass="5694">QYQSYSGQQNYLTQQPESLTCNDLQCKVDECSIETYRSAQCVALVTIASGQ</sequence>
<dbReference type="AlphaFoldDB" id="A0AAD8C1F8"/>
<feature type="non-terminal residue" evidence="1">
    <location>
        <position position="51"/>
    </location>
</feature>
<keyword evidence="2" id="KW-1185">Reference proteome</keyword>
<gene>
    <name evidence="1" type="ORF">Bpfe_006154</name>
</gene>
<dbReference type="EMBL" id="JASAOG010000017">
    <property type="protein sequence ID" value="KAK0064495.1"/>
    <property type="molecule type" value="Genomic_DNA"/>
</dbReference>
<reference evidence="1" key="2">
    <citation type="submission" date="2023-04" db="EMBL/GenBank/DDBJ databases">
        <authorList>
            <person name="Bu L."/>
            <person name="Lu L."/>
            <person name="Laidemitt M.R."/>
            <person name="Zhang S.M."/>
            <person name="Mutuku M."/>
            <person name="Mkoji G."/>
            <person name="Steinauer M."/>
            <person name="Loker E.S."/>
        </authorList>
    </citation>
    <scope>NUCLEOTIDE SEQUENCE</scope>
    <source>
        <strain evidence="1">KasaAsao</strain>
        <tissue evidence="1">Whole Snail</tissue>
    </source>
</reference>
<organism evidence="1 2">
    <name type="scientific">Biomphalaria pfeifferi</name>
    <name type="common">Bloodfluke planorb</name>
    <name type="synonym">Freshwater snail</name>
    <dbReference type="NCBI Taxonomy" id="112525"/>
    <lineage>
        <taxon>Eukaryota</taxon>
        <taxon>Metazoa</taxon>
        <taxon>Spiralia</taxon>
        <taxon>Lophotrochozoa</taxon>
        <taxon>Mollusca</taxon>
        <taxon>Gastropoda</taxon>
        <taxon>Heterobranchia</taxon>
        <taxon>Euthyneura</taxon>
        <taxon>Panpulmonata</taxon>
        <taxon>Hygrophila</taxon>
        <taxon>Lymnaeoidea</taxon>
        <taxon>Planorbidae</taxon>
        <taxon>Biomphalaria</taxon>
    </lineage>
</organism>
<dbReference type="Proteomes" id="UP001233172">
    <property type="component" value="Unassembled WGS sequence"/>
</dbReference>
<proteinExistence type="predicted"/>
<comment type="caution">
    <text evidence="1">The sequence shown here is derived from an EMBL/GenBank/DDBJ whole genome shotgun (WGS) entry which is preliminary data.</text>
</comment>